<protein>
    <recommendedName>
        <fullName evidence="1">RapZ C-terminal domain-containing protein</fullName>
    </recommendedName>
</protein>
<gene>
    <name evidence="2" type="ORF">IMSHALPRED_011055</name>
</gene>
<feature type="domain" description="RapZ C-terminal" evidence="1">
    <location>
        <begin position="13"/>
        <end position="138"/>
    </location>
</feature>
<dbReference type="Pfam" id="PF22740">
    <property type="entry name" value="PapZ_C"/>
    <property type="match status" value="1"/>
</dbReference>
<dbReference type="Proteomes" id="UP000664534">
    <property type="component" value="Unassembled WGS sequence"/>
</dbReference>
<dbReference type="EMBL" id="CAJPDT010000097">
    <property type="protein sequence ID" value="CAF9937190.1"/>
    <property type="molecule type" value="Genomic_DNA"/>
</dbReference>
<comment type="caution">
    <text evidence="2">The sequence shown here is derived from an EMBL/GenBank/DDBJ whole genome shotgun (WGS) entry which is preliminary data.</text>
</comment>
<dbReference type="OrthoDB" id="5418695at2759"/>
<evidence type="ECO:0000313" key="2">
    <source>
        <dbReference type="EMBL" id="CAF9937190.1"/>
    </source>
</evidence>
<organism evidence="2 3">
    <name type="scientific">Imshaugia aleurites</name>
    <dbReference type="NCBI Taxonomy" id="172621"/>
    <lineage>
        <taxon>Eukaryota</taxon>
        <taxon>Fungi</taxon>
        <taxon>Dikarya</taxon>
        <taxon>Ascomycota</taxon>
        <taxon>Pezizomycotina</taxon>
        <taxon>Lecanoromycetes</taxon>
        <taxon>OSLEUM clade</taxon>
        <taxon>Lecanoromycetidae</taxon>
        <taxon>Lecanorales</taxon>
        <taxon>Lecanorineae</taxon>
        <taxon>Parmeliaceae</taxon>
        <taxon>Imshaugia</taxon>
    </lineage>
</organism>
<evidence type="ECO:0000313" key="3">
    <source>
        <dbReference type="Proteomes" id="UP000664534"/>
    </source>
</evidence>
<sequence length="177" mass="19787">MPRTSHTTPHLCLHFITFGISRGSPTIPMPVICHLDLTTARTPPRHLLDAYTGASSVLARSFFSLPGHESHYQDTLIMLEDRLWRRLADPRARTGICVAVLVNCRAGMHRSVAMAERLARDVRRWRWDGVCVVVEHLDTDVERGVRRARRAETVGGRGWGSGGFYAGGYGGRCRCYG</sequence>
<dbReference type="AlphaFoldDB" id="A0A8H3IZN6"/>
<evidence type="ECO:0000259" key="1">
    <source>
        <dbReference type="Pfam" id="PF22740"/>
    </source>
</evidence>
<dbReference type="InterPro" id="IPR053931">
    <property type="entry name" value="RapZ_C"/>
</dbReference>
<accession>A0A8H3IZN6</accession>
<name>A0A8H3IZN6_9LECA</name>
<reference evidence="2" key="1">
    <citation type="submission" date="2021-03" db="EMBL/GenBank/DDBJ databases">
        <authorList>
            <person name="Tagirdzhanova G."/>
        </authorList>
    </citation>
    <scope>NUCLEOTIDE SEQUENCE</scope>
</reference>
<keyword evidence="3" id="KW-1185">Reference proteome</keyword>
<proteinExistence type="predicted"/>